<name>A0ABV8YD20_9ACTN</name>
<evidence type="ECO:0000313" key="2">
    <source>
        <dbReference type="Proteomes" id="UP001596012"/>
    </source>
</evidence>
<keyword evidence="2" id="KW-1185">Reference proteome</keyword>
<reference evidence="2" key="1">
    <citation type="journal article" date="2019" name="Int. J. Syst. Evol. Microbiol.">
        <title>The Global Catalogue of Microorganisms (GCM) 10K type strain sequencing project: providing services to taxonomists for standard genome sequencing and annotation.</title>
        <authorList>
            <consortium name="The Broad Institute Genomics Platform"/>
            <consortium name="The Broad Institute Genome Sequencing Center for Infectious Disease"/>
            <person name="Wu L."/>
            <person name="Ma J."/>
        </authorList>
    </citation>
    <scope>NUCLEOTIDE SEQUENCE [LARGE SCALE GENOMIC DNA]</scope>
    <source>
        <strain evidence="2">DT43</strain>
    </source>
</reference>
<gene>
    <name evidence="1" type="ORF">ACFPH6_01230</name>
</gene>
<proteinExistence type="predicted"/>
<accession>A0ABV8YD20</accession>
<organism evidence="1 2">
    <name type="scientific">Streptomyces xiangluensis</name>
    <dbReference type="NCBI Taxonomy" id="2665720"/>
    <lineage>
        <taxon>Bacteria</taxon>
        <taxon>Bacillati</taxon>
        <taxon>Actinomycetota</taxon>
        <taxon>Actinomycetes</taxon>
        <taxon>Kitasatosporales</taxon>
        <taxon>Streptomycetaceae</taxon>
        <taxon>Streptomyces</taxon>
    </lineage>
</organism>
<comment type="caution">
    <text evidence="1">The sequence shown here is derived from an EMBL/GenBank/DDBJ whole genome shotgun (WGS) entry which is preliminary data.</text>
</comment>
<sequence>MDDFTGNTFRLVLSEDADAGTAESALREHEAEGGFPIELLRLNRSAGPVRKGAYREEVRVLTPWLQRQSCEAVLARPDHYVFGGVRRVRTDIGRLLADARRQWSGSNAGLFRKLEA</sequence>
<evidence type="ECO:0000313" key="1">
    <source>
        <dbReference type="EMBL" id="MFC4463243.1"/>
    </source>
</evidence>
<dbReference type="Proteomes" id="UP001596012">
    <property type="component" value="Unassembled WGS sequence"/>
</dbReference>
<dbReference type="RefSeq" id="WP_386336350.1">
    <property type="nucleotide sequence ID" value="NZ_JBHSFG010000003.1"/>
</dbReference>
<dbReference type="EMBL" id="JBHSFG010000003">
    <property type="protein sequence ID" value="MFC4463243.1"/>
    <property type="molecule type" value="Genomic_DNA"/>
</dbReference>
<protein>
    <submittedName>
        <fullName evidence="1">Uncharacterized protein</fullName>
    </submittedName>
</protein>